<dbReference type="InterPro" id="IPR032719">
    <property type="entry name" value="WbsX"/>
</dbReference>
<dbReference type="Gene3D" id="3.20.20.80">
    <property type="entry name" value="Glycosidases"/>
    <property type="match status" value="1"/>
</dbReference>
<dbReference type="EMBL" id="DSOV01000043">
    <property type="protein sequence ID" value="HEN42614.1"/>
    <property type="molecule type" value="Genomic_DNA"/>
</dbReference>
<evidence type="ECO:0008006" key="3">
    <source>
        <dbReference type="Google" id="ProtNLM"/>
    </source>
</evidence>
<dbReference type="AlphaFoldDB" id="A0A831U1Z5"/>
<name>A0A831U1Z5_GEOME</name>
<feature type="compositionally biased region" description="Low complexity" evidence="1">
    <location>
        <begin position="1"/>
        <end position="19"/>
    </location>
</feature>
<evidence type="ECO:0000256" key="1">
    <source>
        <dbReference type="SAM" id="MobiDB-lite"/>
    </source>
</evidence>
<gene>
    <name evidence="2" type="ORF">ENQ87_09600</name>
</gene>
<organism evidence="2">
    <name type="scientific">Geobacter metallireducens</name>
    <dbReference type="NCBI Taxonomy" id="28232"/>
    <lineage>
        <taxon>Bacteria</taxon>
        <taxon>Pseudomonadati</taxon>
        <taxon>Thermodesulfobacteriota</taxon>
        <taxon>Desulfuromonadia</taxon>
        <taxon>Geobacterales</taxon>
        <taxon>Geobacteraceae</taxon>
        <taxon>Geobacter</taxon>
    </lineage>
</organism>
<evidence type="ECO:0000313" key="2">
    <source>
        <dbReference type="EMBL" id="HEN42614.1"/>
    </source>
</evidence>
<dbReference type="Pfam" id="PF14307">
    <property type="entry name" value="Glyco_tran_WbsX"/>
    <property type="match status" value="1"/>
</dbReference>
<reference evidence="2" key="1">
    <citation type="journal article" date="2020" name="mSystems">
        <title>Genome- and Community-Level Interaction Insights into Carbon Utilization and Element Cycling Functions of Hydrothermarchaeota in Hydrothermal Sediment.</title>
        <authorList>
            <person name="Zhou Z."/>
            <person name="Liu Y."/>
            <person name="Xu W."/>
            <person name="Pan J."/>
            <person name="Luo Z.H."/>
            <person name="Li M."/>
        </authorList>
    </citation>
    <scope>NUCLEOTIDE SEQUENCE [LARGE SCALE GENOMIC DNA]</scope>
    <source>
        <strain evidence="2">SpSt-349</strain>
    </source>
</reference>
<accession>A0A831U1Z5</accession>
<dbReference type="PANTHER" id="PTHR41244">
    <property type="entry name" value="RHAMNAN SYNTHESIS F"/>
    <property type="match status" value="1"/>
</dbReference>
<comment type="caution">
    <text evidence="2">The sequence shown here is derived from an EMBL/GenBank/DDBJ whole genome shotgun (WGS) entry which is preliminary data.</text>
</comment>
<sequence length="397" mass="45359">MRLPSRRPSGSTSSPISLGRRQHSEPWRDTNVRSLLTRLALVLFFTVALSTVAAAAARPVDYQIGVFYFPGWHSSSDYWNDLKGLPGSRSPGRSWDDRLPLLGYYPEEEPWVSEKHIDWAAMHGIDFFAYDWYWNGNTTYLDHAISAFLKAKNNSKLKFCLLWANHSEVPRSMPEFDTMVALWLERYFRQPTFYRVEGKPVVFVFDYGLLDQNARKFGTSGKALLERAVIMAQAAGLPGVYFVATTNDRPSNDLEARIKAAGYSAYTGWNYVVSRDPSITADYSSMVDTYLDYYDTEARTDRILPYLVPASPGWDKRPWKANKPFVHVRENSTPAKFEKMLVGAKRLLDRQTTTPKILMIEAWNEFGEGAYIEPTKKWGMQYLEAIRKVFGGGASRK</sequence>
<protein>
    <recommendedName>
        <fullName evidence="3">Glycosyltransferase WbsX</fullName>
    </recommendedName>
</protein>
<feature type="region of interest" description="Disordered" evidence="1">
    <location>
        <begin position="1"/>
        <end position="25"/>
    </location>
</feature>
<proteinExistence type="predicted"/>
<dbReference type="PANTHER" id="PTHR41244:SF1">
    <property type="entry name" value="GLYCOSYLTRANSFERASE"/>
    <property type="match status" value="1"/>
</dbReference>